<comment type="caution">
    <text evidence="2">The sequence shown here is derived from an EMBL/GenBank/DDBJ whole genome shotgun (WGS) entry which is preliminary data.</text>
</comment>
<dbReference type="EMBL" id="ASPP01012832">
    <property type="protein sequence ID" value="ETO20217.1"/>
    <property type="molecule type" value="Genomic_DNA"/>
</dbReference>
<keyword evidence="3" id="KW-1185">Reference proteome</keyword>
<dbReference type="Proteomes" id="UP000023152">
    <property type="component" value="Unassembled WGS sequence"/>
</dbReference>
<gene>
    <name evidence="2" type="ORF">RFI_17001</name>
</gene>
<evidence type="ECO:0000313" key="3">
    <source>
        <dbReference type="Proteomes" id="UP000023152"/>
    </source>
</evidence>
<accession>X6N4G7</accession>
<sequence>MCHKYHCNSFLFRFAKKKKVAFYERISKIHKKIKNKKMFLKSWFKRGVWSLPSKKWRNDWSLWVSPERRQYISPLSLSLSLSLSLVTAGKAKEMMKSGEEEEMEKKKEKRESINNTNNKKKDNSNNDEIALLMEELKRNVLINRNVKSLEKEIPFGYKDLQVACFESLSFGIKNAAYGNLIGQNWVKDWNEKQAKNIEREYLEEQFALYLMHTCLRSPTIEIFVGNENSGKTTLLKSSIIKAQEKCKKLSMAMVYVDLNTNDNTDNSLLHVLISNFPFPEWKRAIDYLNWKAYLRLFTLATHFVFAKDKIRTVFCIDINSTFLKQFGNSKLFFDWLNVLKCLVCYSKACVILILPSPSSALDPSVRSIYDHLTCLPQDFIISSSSDDNNDDRYYQYVAQPYLCHLHNESSSPSVFLPFDIIDLFHFIQKNLHVPNLDYYSPILFALFEFTKGQPYLLDRLVSKLNIQIDNRDQQILHMLQNANKQQWTQFFKKINNSK</sequence>
<dbReference type="AlphaFoldDB" id="X6N4G7"/>
<evidence type="ECO:0000256" key="1">
    <source>
        <dbReference type="SAM" id="MobiDB-lite"/>
    </source>
</evidence>
<name>X6N4G7_RETFI</name>
<protein>
    <submittedName>
        <fullName evidence="2">Uncharacterized protein</fullName>
    </submittedName>
</protein>
<feature type="region of interest" description="Disordered" evidence="1">
    <location>
        <begin position="96"/>
        <end position="124"/>
    </location>
</feature>
<feature type="compositionally biased region" description="Basic and acidic residues" evidence="1">
    <location>
        <begin position="96"/>
        <end position="112"/>
    </location>
</feature>
<proteinExistence type="predicted"/>
<dbReference type="InterPro" id="IPR027417">
    <property type="entry name" value="P-loop_NTPase"/>
</dbReference>
<organism evidence="2 3">
    <name type="scientific">Reticulomyxa filosa</name>
    <dbReference type="NCBI Taxonomy" id="46433"/>
    <lineage>
        <taxon>Eukaryota</taxon>
        <taxon>Sar</taxon>
        <taxon>Rhizaria</taxon>
        <taxon>Retaria</taxon>
        <taxon>Foraminifera</taxon>
        <taxon>Monothalamids</taxon>
        <taxon>Reticulomyxidae</taxon>
        <taxon>Reticulomyxa</taxon>
    </lineage>
</organism>
<evidence type="ECO:0000313" key="2">
    <source>
        <dbReference type="EMBL" id="ETO20217.1"/>
    </source>
</evidence>
<reference evidence="2 3" key="1">
    <citation type="journal article" date="2013" name="Curr. Biol.">
        <title>The Genome of the Foraminiferan Reticulomyxa filosa.</title>
        <authorList>
            <person name="Glockner G."/>
            <person name="Hulsmann N."/>
            <person name="Schleicher M."/>
            <person name="Noegel A.A."/>
            <person name="Eichinger L."/>
            <person name="Gallinger C."/>
            <person name="Pawlowski J."/>
            <person name="Sierra R."/>
            <person name="Euteneuer U."/>
            <person name="Pillet L."/>
            <person name="Moustafa A."/>
            <person name="Platzer M."/>
            <person name="Groth M."/>
            <person name="Szafranski K."/>
            <person name="Schliwa M."/>
        </authorList>
    </citation>
    <scope>NUCLEOTIDE SEQUENCE [LARGE SCALE GENOMIC DNA]</scope>
</reference>
<dbReference type="SUPFAM" id="SSF52540">
    <property type="entry name" value="P-loop containing nucleoside triphosphate hydrolases"/>
    <property type="match status" value="1"/>
</dbReference>